<dbReference type="InterPro" id="IPR045851">
    <property type="entry name" value="AMP-bd_C_sf"/>
</dbReference>
<keyword evidence="7" id="KW-1185">Reference proteome</keyword>
<evidence type="ECO:0000256" key="3">
    <source>
        <dbReference type="ARBA" id="ARBA00022598"/>
    </source>
</evidence>
<dbReference type="Gene3D" id="2.30.38.10">
    <property type="entry name" value="Luciferase, Domain 3"/>
    <property type="match status" value="1"/>
</dbReference>
<dbReference type="PROSITE" id="PS00455">
    <property type="entry name" value="AMP_BINDING"/>
    <property type="match status" value="1"/>
</dbReference>
<organism evidence="6 7">
    <name type="scientific">Vibrio qinghaiensis</name>
    <dbReference type="NCBI Taxonomy" id="2025808"/>
    <lineage>
        <taxon>Bacteria</taxon>
        <taxon>Pseudomonadati</taxon>
        <taxon>Pseudomonadota</taxon>
        <taxon>Gammaproteobacteria</taxon>
        <taxon>Vibrionales</taxon>
        <taxon>Vibrionaceae</taxon>
        <taxon>Vibrio</taxon>
    </lineage>
</organism>
<evidence type="ECO:0000256" key="2">
    <source>
        <dbReference type="ARBA" id="ARBA00006432"/>
    </source>
</evidence>
<dbReference type="PANTHER" id="PTHR43767">
    <property type="entry name" value="LONG-CHAIN-FATTY-ACID--COA LIGASE"/>
    <property type="match status" value="1"/>
</dbReference>
<dbReference type="Pfam" id="PF13193">
    <property type="entry name" value="AMP-binding_C"/>
    <property type="match status" value="1"/>
</dbReference>
<dbReference type="GO" id="GO:0008668">
    <property type="term" value="F:2,3-dihydroxybenzoate--[aryl-carrier protein] ligase"/>
    <property type="evidence" value="ECO:0007669"/>
    <property type="project" value="InterPro"/>
</dbReference>
<name>A0A223MWB8_9VIBR</name>
<dbReference type="Gene3D" id="3.40.50.980">
    <property type="match status" value="2"/>
</dbReference>
<evidence type="ECO:0000259" key="4">
    <source>
        <dbReference type="Pfam" id="PF00501"/>
    </source>
</evidence>
<reference evidence="6 7" key="1">
    <citation type="submission" date="2017-08" db="EMBL/GenBank/DDBJ databases">
        <title>The Vibrio qinghaiensis sp.-Q67 is a luminous bacteria isolated firstly from Qinghai lake, Qinghai province, China, which has been proved to be very sensitive to detect environmental and food pollutants. Therefore, complete genome analysis of V. qinghaiensis sp.-Q67 highlights the potential application of this strain on detection of hazards in the contaminated environments.</title>
        <authorList>
            <person name="Gong L."/>
        </authorList>
    </citation>
    <scope>NUCLEOTIDE SEQUENCE [LARGE SCALE GENOMIC DNA]</scope>
    <source>
        <strain evidence="6 7">Q67</strain>
    </source>
</reference>
<comment type="pathway">
    <text evidence="1">Siderophore biosynthesis.</text>
</comment>
<dbReference type="InterPro" id="IPR000873">
    <property type="entry name" value="AMP-dep_synth/lig_dom"/>
</dbReference>
<dbReference type="NCBIfam" id="TIGR02275">
    <property type="entry name" value="DHB_AMP_lig"/>
    <property type="match status" value="1"/>
</dbReference>
<dbReference type="InterPro" id="IPR025110">
    <property type="entry name" value="AMP-bd_C"/>
</dbReference>
<dbReference type="Pfam" id="PF00501">
    <property type="entry name" value="AMP-binding"/>
    <property type="match status" value="1"/>
</dbReference>
<feature type="domain" description="AMP-binding enzyme C-terminal" evidence="5">
    <location>
        <begin position="455"/>
        <end position="531"/>
    </location>
</feature>
<feature type="domain" description="AMP-dependent synthetase/ligase" evidence="4">
    <location>
        <begin position="38"/>
        <end position="404"/>
    </location>
</feature>
<protein>
    <submittedName>
        <fullName evidence="6">(2,3-dihydroxybenzoyl)adenylate synthase</fullName>
    </submittedName>
</protein>
<dbReference type="InterPro" id="IPR020845">
    <property type="entry name" value="AMP-binding_CS"/>
</dbReference>
<evidence type="ECO:0000259" key="5">
    <source>
        <dbReference type="Pfam" id="PF13193"/>
    </source>
</evidence>
<keyword evidence="3" id="KW-0436">Ligase</keyword>
<evidence type="ECO:0000313" key="6">
    <source>
        <dbReference type="EMBL" id="ASU21869.1"/>
    </source>
</evidence>
<dbReference type="FunFam" id="2.30.38.10:FF:000003">
    <property type="entry name" value="Vibriobactin-specific 2,3-dihydroxybenzoate-AMP ligase"/>
    <property type="match status" value="1"/>
</dbReference>
<gene>
    <name evidence="6" type="ORF">CCZ37_04345</name>
</gene>
<dbReference type="EMBL" id="CP022741">
    <property type="protein sequence ID" value="ASU21869.1"/>
    <property type="molecule type" value="Genomic_DNA"/>
</dbReference>
<dbReference type="InterPro" id="IPR050237">
    <property type="entry name" value="ATP-dep_AMP-bd_enzyme"/>
</dbReference>
<evidence type="ECO:0000313" key="7">
    <source>
        <dbReference type="Proteomes" id="UP000215148"/>
    </source>
</evidence>
<accession>A0A223MWB8</accession>
<dbReference type="CDD" id="cd05920">
    <property type="entry name" value="23DHB-AMP_lg"/>
    <property type="match status" value="1"/>
</dbReference>
<evidence type="ECO:0000256" key="1">
    <source>
        <dbReference type="ARBA" id="ARBA00004924"/>
    </source>
</evidence>
<comment type="similarity">
    <text evidence="2">Belongs to the ATP-dependent AMP-binding enzyme family.</text>
</comment>
<dbReference type="RefSeq" id="WP_094499838.1">
    <property type="nucleotide sequence ID" value="NZ_CAWNHI010000001.1"/>
</dbReference>
<dbReference type="PANTHER" id="PTHR43767:SF1">
    <property type="entry name" value="NONRIBOSOMAL PEPTIDE SYNTHASE PES1 (EUROFUNG)-RELATED"/>
    <property type="match status" value="1"/>
</dbReference>
<sequence length="543" mass="60540">MVMNNLNPTDFTPWPEQFSQRYREQGYWQQRTLFDYFSDSVKKSPDAIALIDEFGQYSYQNLYQKMISLAAGLSSLGLQRGDNVVLQMANRAEFYLCFFALTMRGIKPVLALPAHRYLELSYFCQHTHAKAYIFSDDIVGFDAQQTAQKLRSSCPSLLHTIVCGQSSHEQIQELDTLYHCAGDDPVTDSVFADQVAFFQLSGGTTGTPKLIPRTHNDYAYSVLGSIQICQFGPHTRYLCVLPVAHNFPLSSPGALGVFYAGGCVVLASDTTPHTAFRLIEKHHITVAALVPPLALLWMKYAESATENIASLTLLQVGGAKFSEAAAMRLPTTLHCQLQQVFGMAEGLVNYTRLDDPLSVIVTTQGRPISADDEVMIINDEGEPAAMGEEGLLMTRGPYTIRGYYRAPEHNQRSFTDQGFYITGDRVRRTAEGNIIVTGREKDQINRGGEKIAAEEVENLLLQHQDVHDVALVAIADEFLGERSCAIVVPDNGKTLKPITLKRFLHAQGLAEFKIPDHIHFVDELPKTPVGKVNKKWLRTQYSH</sequence>
<dbReference type="KEGG" id="vqi:CCZ37_04345"/>
<dbReference type="SUPFAM" id="SSF56801">
    <property type="entry name" value="Acetyl-CoA synthetase-like"/>
    <property type="match status" value="1"/>
</dbReference>
<dbReference type="Proteomes" id="UP000215148">
    <property type="component" value="Chromosome 1"/>
</dbReference>
<dbReference type="FunFam" id="3.30.300.30:FF:000008">
    <property type="entry name" value="2,3-dihydroxybenzoate-AMP ligase"/>
    <property type="match status" value="1"/>
</dbReference>
<dbReference type="InterPro" id="IPR011963">
    <property type="entry name" value="DHB_AMP_lig"/>
</dbReference>
<proteinExistence type="inferred from homology"/>
<dbReference type="GO" id="GO:0019290">
    <property type="term" value="P:siderophore biosynthetic process"/>
    <property type="evidence" value="ECO:0007669"/>
    <property type="project" value="InterPro"/>
</dbReference>
<dbReference type="AlphaFoldDB" id="A0A223MWB8"/>
<dbReference type="Gene3D" id="3.30.300.30">
    <property type="match status" value="1"/>
</dbReference>